<comment type="caution">
    <text evidence="2">The sequence shown here is derived from an EMBL/GenBank/DDBJ whole genome shotgun (WGS) entry which is preliminary data.</text>
</comment>
<accession>A0AAD7B5I7</accession>
<name>A0AAD7B5I7_9AGAR</name>
<evidence type="ECO:0000313" key="3">
    <source>
        <dbReference type="Proteomes" id="UP001221142"/>
    </source>
</evidence>
<dbReference type="AlphaFoldDB" id="A0AAD7B5I7"/>
<evidence type="ECO:0000313" key="2">
    <source>
        <dbReference type="EMBL" id="KAJ7611278.1"/>
    </source>
</evidence>
<gene>
    <name evidence="2" type="ORF">FB45DRAFT_941457</name>
</gene>
<proteinExistence type="predicted"/>
<feature type="region of interest" description="Disordered" evidence="1">
    <location>
        <begin position="1"/>
        <end position="21"/>
    </location>
</feature>
<keyword evidence="3" id="KW-1185">Reference proteome</keyword>
<organism evidence="2 3">
    <name type="scientific">Roridomyces roridus</name>
    <dbReference type="NCBI Taxonomy" id="1738132"/>
    <lineage>
        <taxon>Eukaryota</taxon>
        <taxon>Fungi</taxon>
        <taxon>Dikarya</taxon>
        <taxon>Basidiomycota</taxon>
        <taxon>Agaricomycotina</taxon>
        <taxon>Agaricomycetes</taxon>
        <taxon>Agaricomycetidae</taxon>
        <taxon>Agaricales</taxon>
        <taxon>Marasmiineae</taxon>
        <taxon>Mycenaceae</taxon>
        <taxon>Roridomyces</taxon>
    </lineage>
</organism>
<protein>
    <recommendedName>
        <fullName evidence="4">Clp1-like protein</fullName>
    </recommendedName>
</protein>
<evidence type="ECO:0008006" key="4">
    <source>
        <dbReference type="Google" id="ProtNLM"/>
    </source>
</evidence>
<reference evidence="2" key="1">
    <citation type="submission" date="2023-03" db="EMBL/GenBank/DDBJ databases">
        <title>Massive genome expansion in bonnet fungi (Mycena s.s.) driven by repeated elements and novel gene families across ecological guilds.</title>
        <authorList>
            <consortium name="Lawrence Berkeley National Laboratory"/>
            <person name="Harder C.B."/>
            <person name="Miyauchi S."/>
            <person name="Viragh M."/>
            <person name="Kuo A."/>
            <person name="Thoen E."/>
            <person name="Andreopoulos B."/>
            <person name="Lu D."/>
            <person name="Skrede I."/>
            <person name="Drula E."/>
            <person name="Henrissat B."/>
            <person name="Morin E."/>
            <person name="Kohler A."/>
            <person name="Barry K."/>
            <person name="LaButti K."/>
            <person name="Morin E."/>
            <person name="Salamov A."/>
            <person name="Lipzen A."/>
            <person name="Mereny Z."/>
            <person name="Hegedus B."/>
            <person name="Baldrian P."/>
            <person name="Stursova M."/>
            <person name="Weitz H."/>
            <person name="Taylor A."/>
            <person name="Grigoriev I.V."/>
            <person name="Nagy L.G."/>
            <person name="Martin F."/>
            <person name="Kauserud H."/>
        </authorList>
    </citation>
    <scope>NUCLEOTIDE SEQUENCE</scope>
    <source>
        <strain evidence="2">9284</strain>
    </source>
</reference>
<sequence length="281" mass="29786">MLVAPAFSHQQPSRRYRDDAPPAIQLPRTLARPVFTEVSREALLAAAPDLAAVPAEFIRHSLLAKAPQMQAGIAALLPLLPKSIPKSDLPSILTVPLRAHPSYPTHVLAITAASSSKSRSEPVSLFPVHPVVLAAHCAKLPRLPPAQPDSRSCATLPVLSFSLPSLQAFTILREYMYTHRLDSALAALLPLPPAFLQTLGPSGLSDAIAAALSSRNAMHALAAHLAASSGSSVSALLAHAAHVKELWHDMVALGLYDDELWDALDLAWAVVLGAFNLVAAQ</sequence>
<dbReference type="EMBL" id="JARKIF010000033">
    <property type="protein sequence ID" value="KAJ7611278.1"/>
    <property type="molecule type" value="Genomic_DNA"/>
</dbReference>
<dbReference type="Proteomes" id="UP001221142">
    <property type="component" value="Unassembled WGS sequence"/>
</dbReference>
<evidence type="ECO:0000256" key="1">
    <source>
        <dbReference type="SAM" id="MobiDB-lite"/>
    </source>
</evidence>